<gene>
    <name evidence="1" type="ORF">E3N88_10443</name>
</gene>
<dbReference type="AlphaFoldDB" id="A0A5N6PCD0"/>
<name>A0A5N6PCD0_9ASTR</name>
<proteinExistence type="predicted"/>
<protein>
    <submittedName>
        <fullName evidence="1">Uncharacterized protein</fullName>
    </submittedName>
</protein>
<dbReference type="EMBL" id="SZYD01000005">
    <property type="protein sequence ID" value="KAD6119172.1"/>
    <property type="molecule type" value="Genomic_DNA"/>
</dbReference>
<accession>A0A5N6PCD0</accession>
<organism evidence="1 2">
    <name type="scientific">Mikania micrantha</name>
    <name type="common">bitter vine</name>
    <dbReference type="NCBI Taxonomy" id="192012"/>
    <lineage>
        <taxon>Eukaryota</taxon>
        <taxon>Viridiplantae</taxon>
        <taxon>Streptophyta</taxon>
        <taxon>Embryophyta</taxon>
        <taxon>Tracheophyta</taxon>
        <taxon>Spermatophyta</taxon>
        <taxon>Magnoliopsida</taxon>
        <taxon>eudicotyledons</taxon>
        <taxon>Gunneridae</taxon>
        <taxon>Pentapetalae</taxon>
        <taxon>asterids</taxon>
        <taxon>campanulids</taxon>
        <taxon>Asterales</taxon>
        <taxon>Asteraceae</taxon>
        <taxon>Asteroideae</taxon>
        <taxon>Heliantheae alliance</taxon>
        <taxon>Eupatorieae</taxon>
        <taxon>Mikania</taxon>
    </lineage>
</organism>
<keyword evidence="2" id="KW-1185">Reference proteome</keyword>
<sequence length="151" mass="17207">MEIKNLQTQTVMQDDLNKKVKVIEIMTKDRESDQVRISVLESSVARLQDERHWLIATGMQNSIEKVHNSDEFLDMFVGINSLADAVGFNSGLKEGVSLGKLGKGPGTIRNTTHLLCPNLRSYRTNLMVQPFLRWLQYPLCIALLCQRFRNS</sequence>
<dbReference type="Proteomes" id="UP000326396">
    <property type="component" value="Linkage Group LG13"/>
</dbReference>
<evidence type="ECO:0000313" key="1">
    <source>
        <dbReference type="EMBL" id="KAD6119172.1"/>
    </source>
</evidence>
<evidence type="ECO:0000313" key="2">
    <source>
        <dbReference type="Proteomes" id="UP000326396"/>
    </source>
</evidence>
<comment type="caution">
    <text evidence="1">The sequence shown here is derived from an EMBL/GenBank/DDBJ whole genome shotgun (WGS) entry which is preliminary data.</text>
</comment>
<reference evidence="1 2" key="1">
    <citation type="submission" date="2019-05" db="EMBL/GenBank/DDBJ databases">
        <title>Mikania micrantha, genome provides insights into the molecular mechanism of rapid growth.</title>
        <authorList>
            <person name="Liu B."/>
        </authorList>
    </citation>
    <scope>NUCLEOTIDE SEQUENCE [LARGE SCALE GENOMIC DNA]</scope>
    <source>
        <strain evidence="1">NLD-2019</strain>
        <tissue evidence="1">Leaf</tissue>
    </source>
</reference>